<dbReference type="FunFam" id="3.40.250.10:FF:000001">
    <property type="entry name" value="Sulfurtransferase"/>
    <property type="match status" value="1"/>
</dbReference>
<dbReference type="OrthoDB" id="270167at2759"/>
<gene>
    <name evidence="8" type="ORF">CBR_g17038</name>
</gene>
<evidence type="ECO:0000256" key="5">
    <source>
        <dbReference type="RuleBase" id="RU000507"/>
    </source>
</evidence>
<keyword evidence="2" id="KW-0963">Cytoplasm</keyword>
<dbReference type="EMBL" id="BFEA01000188">
    <property type="protein sequence ID" value="GBG73696.1"/>
    <property type="molecule type" value="Genomic_DNA"/>
</dbReference>
<sequence length="492" mass="52296">MGPNVYLLNRCHISPSPSTAANLLTCPYPSSSSCSKQDLLPPLKFISGSHSQSSGNAARSYCRLTAAVRSKAKKGRRSATNLDVFPTFLSVFLSAEESERRRRRITKVMAMADEQGGGAAAGGGGTNLDVFPTVSVEWLKDHLGDPDVKVVDASWYLPVEKRDPFAEFKSRRIPGSVFFDLDVVCDTSTDLPHMLPSQKVFSRAMDLLGINNGHVVVVYDGRGIFSAPRLWWMLRVFGHERVAVLEGGLPMWTEKGGDVEGGGDEMISSIGVAISEGAIKDLKAGADDLLARAAAAAGGGGGGGGGEGGEGGTLGCSKTTIEGGVDSSDRDPDRVSGFNATLRPDLVRLWQDVKANVEKGKDGRKEEEEEDFQVVDARPKGRFDGTAPEPRPDVPSGHIPRSKNVPFVNVLTKFEGGCFKDEGGLKQSFVEAGVAIDEPIVAMCGTGVTGCILALALHKLGRTDVAVYDGSWTEWATLSKELGLPIETSVVA</sequence>
<name>A0A388KUG3_CHABU</name>
<evidence type="ECO:0000259" key="7">
    <source>
        <dbReference type="PROSITE" id="PS50206"/>
    </source>
</evidence>
<dbReference type="GO" id="GO:0004792">
    <property type="term" value="F:thiosulfate-cyanide sulfurtransferase activity"/>
    <property type="evidence" value="ECO:0007669"/>
    <property type="project" value="InterPro"/>
</dbReference>
<dbReference type="Proteomes" id="UP000265515">
    <property type="component" value="Unassembled WGS sequence"/>
</dbReference>
<dbReference type="InterPro" id="IPR045078">
    <property type="entry name" value="TST/MPST-like"/>
</dbReference>
<dbReference type="STRING" id="69332.A0A388KUG3"/>
<dbReference type="InterPro" id="IPR036873">
    <property type="entry name" value="Rhodanese-like_dom_sf"/>
</dbReference>
<reference evidence="8 9" key="1">
    <citation type="journal article" date="2018" name="Cell">
        <title>The Chara Genome: Secondary Complexity and Implications for Plant Terrestrialization.</title>
        <authorList>
            <person name="Nishiyama T."/>
            <person name="Sakayama H."/>
            <person name="Vries J.D."/>
            <person name="Buschmann H."/>
            <person name="Saint-Marcoux D."/>
            <person name="Ullrich K.K."/>
            <person name="Haas F.B."/>
            <person name="Vanderstraeten L."/>
            <person name="Becker D."/>
            <person name="Lang D."/>
            <person name="Vosolsobe S."/>
            <person name="Rombauts S."/>
            <person name="Wilhelmsson P.K.I."/>
            <person name="Janitza P."/>
            <person name="Kern R."/>
            <person name="Heyl A."/>
            <person name="Rumpler F."/>
            <person name="Villalobos L.I.A.C."/>
            <person name="Clay J.M."/>
            <person name="Skokan R."/>
            <person name="Toyoda A."/>
            <person name="Suzuki Y."/>
            <person name="Kagoshima H."/>
            <person name="Schijlen E."/>
            <person name="Tajeshwar N."/>
            <person name="Catarino B."/>
            <person name="Hetherington A.J."/>
            <person name="Saltykova A."/>
            <person name="Bonnot C."/>
            <person name="Breuninger H."/>
            <person name="Symeonidi A."/>
            <person name="Radhakrishnan G.V."/>
            <person name="Van Nieuwerburgh F."/>
            <person name="Deforce D."/>
            <person name="Chang C."/>
            <person name="Karol K.G."/>
            <person name="Hedrich R."/>
            <person name="Ulvskov P."/>
            <person name="Glockner G."/>
            <person name="Delwiche C.F."/>
            <person name="Petrasek J."/>
            <person name="Van de Peer Y."/>
            <person name="Friml J."/>
            <person name="Beilby M."/>
            <person name="Dolan L."/>
            <person name="Kohara Y."/>
            <person name="Sugano S."/>
            <person name="Fujiyama A."/>
            <person name="Delaux P.-M."/>
            <person name="Quint M."/>
            <person name="TheiBen G."/>
            <person name="Hagemann M."/>
            <person name="Harholt J."/>
            <person name="Dunand C."/>
            <person name="Zachgo S."/>
            <person name="Langdale J."/>
            <person name="Maumus F."/>
            <person name="Straeten D.V.D."/>
            <person name="Gould S.B."/>
            <person name="Rensing S.A."/>
        </authorList>
    </citation>
    <scope>NUCLEOTIDE SEQUENCE [LARGE SCALE GENOMIC DNA]</scope>
    <source>
        <strain evidence="8 9">S276</strain>
    </source>
</reference>
<accession>A0A388KUG3</accession>
<feature type="region of interest" description="Disordered" evidence="6">
    <location>
        <begin position="296"/>
        <end position="338"/>
    </location>
</feature>
<protein>
    <recommendedName>
        <fullName evidence="5">Sulfurtransferase</fullName>
    </recommendedName>
</protein>
<dbReference type="OMA" id="FIDGSWY"/>
<proteinExistence type="predicted"/>
<dbReference type="AlphaFoldDB" id="A0A388KUG3"/>
<keyword evidence="3 5" id="KW-0808">Transferase</keyword>
<comment type="caution">
    <text evidence="8">The sequence shown here is derived from an EMBL/GenBank/DDBJ whole genome shotgun (WGS) entry which is preliminary data.</text>
</comment>
<evidence type="ECO:0000256" key="4">
    <source>
        <dbReference type="ARBA" id="ARBA00022737"/>
    </source>
</evidence>
<dbReference type="Gene3D" id="3.40.250.10">
    <property type="entry name" value="Rhodanese-like domain"/>
    <property type="match status" value="2"/>
</dbReference>
<keyword evidence="9" id="KW-1185">Reference proteome</keyword>
<feature type="region of interest" description="Disordered" evidence="6">
    <location>
        <begin position="379"/>
        <end position="400"/>
    </location>
</feature>
<dbReference type="SUPFAM" id="SSF52821">
    <property type="entry name" value="Rhodanese/Cell cycle control phosphatase"/>
    <property type="match status" value="2"/>
</dbReference>
<dbReference type="InterPro" id="IPR001763">
    <property type="entry name" value="Rhodanese-like_dom"/>
</dbReference>
<dbReference type="GO" id="GO:0005739">
    <property type="term" value="C:mitochondrion"/>
    <property type="evidence" value="ECO:0007669"/>
    <property type="project" value="TreeGrafter"/>
</dbReference>
<evidence type="ECO:0000256" key="2">
    <source>
        <dbReference type="ARBA" id="ARBA00022490"/>
    </source>
</evidence>
<dbReference type="PANTHER" id="PTHR11364">
    <property type="entry name" value="THIOSULFATE SULFERTANSFERASE"/>
    <property type="match status" value="1"/>
</dbReference>
<dbReference type="FunFam" id="3.40.250.10:FF:000015">
    <property type="entry name" value="Sulfurtransferase"/>
    <property type="match status" value="1"/>
</dbReference>
<keyword evidence="4" id="KW-0677">Repeat</keyword>
<evidence type="ECO:0000256" key="3">
    <source>
        <dbReference type="ARBA" id="ARBA00022679"/>
    </source>
</evidence>
<dbReference type="SMART" id="SM00450">
    <property type="entry name" value="RHOD"/>
    <property type="match status" value="2"/>
</dbReference>
<feature type="domain" description="Rhodanese" evidence="7">
    <location>
        <begin position="144"/>
        <end position="261"/>
    </location>
</feature>
<evidence type="ECO:0000256" key="6">
    <source>
        <dbReference type="SAM" id="MobiDB-lite"/>
    </source>
</evidence>
<dbReference type="Pfam" id="PF00581">
    <property type="entry name" value="Rhodanese"/>
    <property type="match status" value="2"/>
</dbReference>
<dbReference type="CDD" id="cd01449">
    <property type="entry name" value="TST_Repeat_2"/>
    <property type="match status" value="1"/>
</dbReference>
<evidence type="ECO:0000313" key="9">
    <source>
        <dbReference type="Proteomes" id="UP000265515"/>
    </source>
</evidence>
<dbReference type="PROSITE" id="PS50206">
    <property type="entry name" value="RHODANESE_3"/>
    <property type="match status" value="2"/>
</dbReference>
<evidence type="ECO:0000256" key="1">
    <source>
        <dbReference type="ARBA" id="ARBA00004496"/>
    </source>
</evidence>
<organism evidence="8 9">
    <name type="scientific">Chara braunii</name>
    <name type="common">Braun's stonewort</name>
    <dbReference type="NCBI Taxonomy" id="69332"/>
    <lineage>
        <taxon>Eukaryota</taxon>
        <taxon>Viridiplantae</taxon>
        <taxon>Streptophyta</taxon>
        <taxon>Charophyceae</taxon>
        <taxon>Charales</taxon>
        <taxon>Characeae</taxon>
        <taxon>Chara</taxon>
    </lineage>
</organism>
<dbReference type="CDD" id="cd01448">
    <property type="entry name" value="TST_Repeat_1"/>
    <property type="match status" value="1"/>
</dbReference>
<feature type="compositionally biased region" description="Gly residues" evidence="6">
    <location>
        <begin position="297"/>
        <end position="314"/>
    </location>
</feature>
<feature type="domain" description="Rhodanese" evidence="7">
    <location>
        <begin position="368"/>
        <end position="484"/>
    </location>
</feature>
<evidence type="ECO:0000313" key="8">
    <source>
        <dbReference type="EMBL" id="GBG73696.1"/>
    </source>
</evidence>
<dbReference type="Gramene" id="GBG73696">
    <property type="protein sequence ID" value="GBG73696"/>
    <property type="gene ID" value="CBR_g17038"/>
</dbReference>
<dbReference type="PROSITE" id="PS00683">
    <property type="entry name" value="RHODANESE_2"/>
    <property type="match status" value="1"/>
</dbReference>
<dbReference type="InterPro" id="IPR001307">
    <property type="entry name" value="Thiosulphate_STrfase_CS"/>
</dbReference>
<dbReference type="PANTHER" id="PTHR11364:SF27">
    <property type="entry name" value="SULFURTRANSFERASE"/>
    <property type="match status" value="1"/>
</dbReference>
<comment type="subcellular location">
    <subcellularLocation>
        <location evidence="1">Cytoplasm</location>
    </subcellularLocation>
</comment>